<keyword evidence="3" id="KW-1185">Reference proteome</keyword>
<name>A0ABQ9HSB6_9NEOP</name>
<gene>
    <name evidence="2" type="ORF">PR048_013431</name>
</gene>
<dbReference type="Proteomes" id="UP001159363">
    <property type="component" value="Chromosome X"/>
</dbReference>
<comment type="caution">
    <text evidence="2">The sequence shown here is derived from an EMBL/GenBank/DDBJ whole genome shotgun (WGS) entry which is preliminary data.</text>
</comment>
<evidence type="ECO:0000313" key="2">
    <source>
        <dbReference type="EMBL" id="KAJ8887216.1"/>
    </source>
</evidence>
<proteinExistence type="predicted"/>
<feature type="compositionally biased region" description="Basic and acidic residues" evidence="1">
    <location>
        <begin position="9"/>
        <end position="18"/>
    </location>
</feature>
<reference evidence="2 3" key="1">
    <citation type="submission" date="2023-02" db="EMBL/GenBank/DDBJ databases">
        <title>LHISI_Scaffold_Assembly.</title>
        <authorList>
            <person name="Stuart O.P."/>
            <person name="Cleave R."/>
            <person name="Magrath M.J.L."/>
            <person name="Mikheyev A.S."/>
        </authorList>
    </citation>
    <scope>NUCLEOTIDE SEQUENCE [LARGE SCALE GENOMIC DNA]</scope>
    <source>
        <strain evidence="2">Daus_M_001</strain>
        <tissue evidence="2">Leg muscle</tissue>
    </source>
</reference>
<feature type="region of interest" description="Disordered" evidence="1">
    <location>
        <begin position="1"/>
        <end position="21"/>
    </location>
</feature>
<protein>
    <submittedName>
        <fullName evidence="2">Uncharacterized protein</fullName>
    </submittedName>
</protein>
<organism evidence="2 3">
    <name type="scientific">Dryococelus australis</name>
    <dbReference type="NCBI Taxonomy" id="614101"/>
    <lineage>
        <taxon>Eukaryota</taxon>
        <taxon>Metazoa</taxon>
        <taxon>Ecdysozoa</taxon>
        <taxon>Arthropoda</taxon>
        <taxon>Hexapoda</taxon>
        <taxon>Insecta</taxon>
        <taxon>Pterygota</taxon>
        <taxon>Neoptera</taxon>
        <taxon>Polyneoptera</taxon>
        <taxon>Phasmatodea</taxon>
        <taxon>Verophasmatodea</taxon>
        <taxon>Anareolatae</taxon>
        <taxon>Phasmatidae</taxon>
        <taxon>Eurycanthinae</taxon>
        <taxon>Dryococelus</taxon>
    </lineage>
</organism>
<evidence type="ECO:0000313" key="3">
    <source>
        <dbReference type="Proteomes" id="UP001159363"/>
    </source>
</evidence>
<accession>A0ABQ9HSB6</accession>
<evidence type="ECO:0000256" key="1">
    <source>
        <dbReference type="SAM" id="MobiDB-lite"/>
    </source>
</evidence>
<sequence length="104" mass="12014">MENLLQVQKEQRKSDKSRMLQCSSGSLKLRPLLTGKSKSPGAFKNLNVNEKGMDGFTDIQRLFFFLSNLFLQLRRSFKKKSSYKGNYTVGQRLLSSRCHCTFKL</sequence>
<dbReference type="EMBL" id="JARBHB010000004">
    <property type="protein sequence ID" value="KAJ8887216.1"/>
    <property type="molecule type" value="Genomic_DNA"/>
</dbReference>